<keyword evidence="1" id="KW-0175">Coiled coil</keyword>
<dbReference type="Proteomes" id="UP000220251">
    <property type="component" value="Unassembled WGS sequence"/>
</dbReference>
<name>A0A0H5DPW0_9BACT</name>
<organism evidence="2 3">
    <name type="scientific">Estrella lausannensis</name>
    <dbReference type="NCBI Taxonomy" id="483423"/>
    <lineage>
        <taxon>Bacteria</taxon>
        <taxon>Pseudomonadati</taxon>
        <taxon>Chlamydiota</taxon>
        <taxon>Chlamydiia</taxon>
        <taxon>Parachlamydiales</taxon>
        <taxon>Candidatus Criblamydiaceae</taxon>
        <taxon>Estrella</taxon>
    </lineage>
</organism>
<dbReference type="AlphaFoldDB" id="A0A0H5DPW0"/>
<gene>
    <name evidence="2" type="ORF">ELAC_1281</name>
</gene>
<evidence type="ECO:0000313" key="2">
    <source>
        <dbReference type="EMBL" id="CRX38621.1"/>
    </source>
</evidence>
<sequence>MQAVGSGELCKFCLSWDREIKGQEAEDDALFQTNCEEALDRQNLETIVTSLSVAERSEFTWQIVSKIEGICNELLYKVVEHERRKKAITELSNTMQEVDAALSLNMCECDQLKEKKSDCEDEMRRLSQKVELLLGEIDERERLIKLCCLKQFALSHPDCASDSSAEFERELTPSGIDLVPMAKQIYEKAGGVYSSFWNWISARKNYVEQAASEGKKWGGALGAPKIGEAAGYMLGMIALSSGKSPDQNPLAVYAEYWQGVYSSNKIDASHGADNSSLFSPCQIQKMRNYFRNYLEDLDHSVMYAHAIKDFSSLGCLLSEHKKTYEAWGEIYLGSSGKSKEERCEVWVECLKARLEEIKQQERHCLEKLVKTAAFGILSPFEQIVLEGESGIVFSGKRAETTIRVERKVRRYVYRLNELKEIKRHLIQEMAGDRSQASFMDKGQNNPFLEREDELETLPGKPHTRLYEQLLYLPSDNIVPKLYCHVSSLLQNLVWRSNADLIHDHQGSCTLLHAMAERGSEKLLRAVLLAIEEKNQFLPVPTDKVQRWRLRHVLDYRFKRADGMDCFEVATREGNRMFLKSLIQLAMSELPASFPAIDFVKNLMKSPPEKFEGKMYTWGFGGDDIGDELSDEFGKFIIGLLSEEDEESFYSFSSSSSSAD</sequence>
<accession>A0A0H5DPW0</accession>
<feature type="coiled-coil region" evidence="1">
    <location>
        <begin position="109"/>
        <end position="143"/>
    </location>
</feature>
<dbReference type="EMBL" id="CWGJ01000014">
    <property type="protein sequence ID" value="CRX38621.1"/>
    <property type="molecule type" value="Genomic_DNA"/>
</dbReference>
<proteinExistence type="predicted"/>
<dbReference type="RefSeq" id="WP_098038485.1">
    <property type="nucleotide sequence ID" value="NZ_CWGJ01000014.1"/>
</dbReference>
<evidence type="ECO:0000313" key="3">
    <source>
        <dbReference type="Proteomes" id="UP000220251"/>
    </source>
</evidence>
<evidence type="ECO:0000256" key="1">
    <source>
        <dbReference type="SAM" id="Coils"/>
    </source>
</evidence>
<reference evidence="3" key="1">
    <citation type="submission" date="2015-06" db="EMBL/GenBank/DDBJ databases">
        <authorList>
            <person name="Bertelli C."/>
        </authorList>
    </citation>
    <scope>NUCLEOTIDE SEQUENCE [LARGE SCALE GENOMIC DNA]</scope>
    <source>
        <strain evidence="3">CRIB-30</strain>
    </source>
</reference>
<keyword evidence="3" id="KW-1185">Reference proteome</keyword>
<protein>
    <submittedName>
        <fullName evidence="2">Uncharacterized protein</fullName>
    </submittedName>
</protein>